<dbReference type="Proteomes" id="UP000036902">
    <property type="component" value="Chromosome"/>
</dbReference>
<organism evidence="3 4">
    <name type="scientific">Thauera humireducens</name>
    <dbReference type="NCBI Taxonomy" id="1134435"/>
    <lineage>
        <taxon>Bacteria</taxon>
        <taxon>Pseudomonadati</taxon>
        <taxon>Pseudomonadota</taxon>
        <taxon>Betaproteobacteria</taxon>
        <taxon>Rhodocyclales</taxon>
        <taxon>Zoogloeaceae</taxon>
        <taxon>Thauera</taxon>
    </lineage>
</organism>
<dbReference type="NCBIfam" id="NF037995">
    <property type="entry name" value="TRAP_S1"/>
    <property type="match status" value="1"/>
</dbReference>
<proteinExistence type="predicted"/>
<reference evidence="4" key="1">
    <citation type="submission" date="2016-03" db="EMBL/GenBank/DDBJ databases">
        <authorList>
            <person name="Ma C."/>
            <person name="Zhou S."/>
            <person name="Yang G."/>
        </authorList>
    </citation>
    <scope>NUCLEOTIDE SEQUENCE [LARGE SCALE GENOMIC DNA]</scope>
    <source>
        <strain evidence="4">SgZ-1</strain>
    </source>
</reference>
<sequence>MKIRRIALGLATAALAPAAAQAQEVTLKFAHFMPTTNPYHVHVIVPWCDRIAAESKGRMVCQIYPAMQLGGTPTQLLTQVRDGVADVIWTMPGYNAGRFPKLEVFELPFFTTTPEATARAMWDFVQKNALDEFPGMKPLATWTPGAYAFHMNGKEVTRLEDLKGAKVRTPSRLGNKLLAALGTTPVGMPAPQMSEGIAKGVIDGALYPWESVPSAKLHELTRFSFDANAEYRMSAATTIIAMNRKKYDSLPDDLKKIIDDSTGREFSAQAAAVLHAQATVGRDQTIANGNKVYVLPSAEVERWKAATAGIAGDWIKETNEKGLDGQRLHDEAAALMASYSK</sequence>
<gene>
    <name evidence="3" type="ORF">AC731_016860</name>
</gene>
<evidence type="ECO:0000256" key="1">
    <source>
        <dbReference type="ARBA" id="ARBA00022729"/>
    </source>
</evidence>
<keyword evidence="4" id="KW-1185">Reference proteome</keyword>
<dbReference type="Gene3D" id="3.40.190.170">
    <property type="entry name" value="Bacterial extracellular solute-binding protein, family 7"/>
    <property type="match status" value="1"/>
</dbReference>
<feature type="signal peptide" evidence="2">
    <location>
        <begin position="1"/>
        <end position="22"/>
    </location>
</feature>
<name>A0A127K968_9RHOO</name>
<dbReference type="GO" id="GO:0055085">
    <property type="term" value="P:transmembrane transport"/>
    <property type="evidence" value="ECO:0007669"/>
    <property type="project" value="InterPro"/>
</dbReference>
<evidence type="ECO:0000256" key="2">
    <source>
        <dbReference type="SAM" id="SignalP"/>
    </source>
</evidence>
<dbReference type="STRING" id="1134435.AC731_016860"/>
<keyword evidence="1 2" id="KW-0732">Signal</keyword>
<dbReference type="InterPro" id="IPR018389">
    <property type="entry name" value="DctP_fam"/>
</dbReference>
<dbReference type="AlphaFoldDB" id="A0A127K968"/>
<protein>
    <submittedName>
        <fullName evidence="3">C4-dicarboxylate ABC transporter</fullName>
    </submittedName>
</protein>
<dbReference type="Pfam" id="PF03480">
    <property type="entry name" value="DctP"/>
    <property type="match status" value="1"/>
</dbReference>
<dbReference type="PANTHER" id="PTHR33376">
    <property type="match status" value="1"/>
</dbReference>
<evidence type="ECO:0000313" key="3">
    <source>
        <dbReference type="EMBL" id="AMO38462.1"/>
    </source>
</evidence>
<dbReference type="RefSeq" id="WP_048707850.1">
    <property type="nucleotide sequence ID" value="NZ_CP014646.1"/>
</dbReference>
<dbReference type="KEGG" id="thu:AC731_016860"/>
<dbReference type="PANTHER" id="PTHR33376:SF15">
    <property type="entry name" value="BLL6794 PROTEIN"/>
    <property type="match status" value="1"/>
</dbReference>
<evidence type="ECO:0000313" key="4">
    <source>
        <dbReference type="Proteomes" id="UP000036902"/>
    </source>
</evidence>
<dbReference type="CDD" id="cd13665">
    <property type="entry name" value="PBP2_TRAP_Dctp3_4"/>
    <property type="match status" value="1"/>
</dbReference>
<dbReference type="InterPro" id="IPR038404">
    <property type="entry name" value="TRAP_DctP_sf"/>
</dbReference>
<accession>A0A127K968</accession>
<dbReference type="EMBL" id="CP014646">
    <property type="protein sequence ID" value="AMO38462.1"/>
    <property type="molecule type" value="Genomic_DNA"/>
</dbReference>
<feature type="chain" id="PRO_5007798041" evidence="2">
    <location>
        <begin position="23"/>
        <end position="341"/>
    </location>
</feature>